<keyword evidence="6" id="KW-1185">Reference proteome</keyword>
<feature type="domain" description="Electron transfer flavoprotein alpha/beta-subunit N-terminal" evidence="4">
    <location>
        <begin position="29"/>
        <end position="171"/>
    </location>
</feature>
<evidence type="ECO:0000256" key="3">
    <source>
        <dbReference type="ARBA" id="ARBA00022982"/>
    </source>
</evidence>
<evidence type="ECO:0000256" key="2">
    <source>
        <dbReference type="ARBA" id="ARBA00022448"/>
    </source>
</evidence>
<dbReference type="Proteomes" id="UP001476583">
    <property type="component" value="Chromosome"/>
</dbReference>
<keyword evidence="3" id="KW-0249">Electron transport</keyword>
<dbReference type="InterPro" id="IPR014730">
    <property type="entry name" value="ETF_a/b_N"/>
</dbReference>
<name>A0ABZ2RS08_ECTME</name>
<accession>A0ABZ2RS08</accession>
<organism evidence="5 6">
    <name type="scientific">Ectopseudomonas mendocina</name>
    <name type="common">Pseudomonas mendocina</name>
    <dbReference type="NCBI Taxonomy" id="300"/>
    <lineage>
        <taxon>Bacteria</taxon>
        <taxon>Pseudomonadati</taxon>
        <taxon>Pseudomonadota</taxon>
        <taxon>Gammaproteobacteria</taxon>
        <taxon>Pseudomonadales</taxon>
        <taxon>Pseudomonadaceae</taxon>
        <taxon>Ectopseudomonas</taxon>
    </lineage>
</organism>
<evidence type="ECO:0000259" key="4">
    <source>
        <dbReference type="Pfam" id="PF01012"/>
    </source>
</evidence>
<proteinExistence type="inferred from homology"/>
<gene>
    <name evidence="5" type="ORF">WG219_02150</name>
</gene>
<dbReference type="SUPFAM" id="SSF52402">
    <property type="entry name" value="Adenine nucleotide alpha hydrolases-like"/>
    <property type="match status" value="1"/>
</dbReference>
<protein>
    <submittedName>
        <fullName evidence="5">Electron transfer flavoprotein subunit beta</fullName>
    </submittedName>
</protein>
<comment type="similarity">
    <text evidence="1">Belongs to the ETF beta-subunit/FixA family.</text>
</comment>
<dbReference type="InterPro" id="IPR014729">
    <property type="entry name" value="Rossmann-like_a/b/a_fold"/>
</dbReference>
<sequence>MQPDALNVVSLVSVGAHPTSGRARRAEQDARAVELGLHLAGNRLQVLHAGDPHAEALRGYLGMGLNEINVLEQPAHSDAVPVLSEYLSRSPAQLVLTGTQAETGEGSGMLPYLLAEQLGWPLVVGLAAVEKVDNGMAQVLQALPRGQRRRLQVRLPFVASVDNAAPIARQSAYGPARRGRLGATSVEVVPDSLFEHGELQPAKPRPKRLKVIKAKTGAERMRAATAKASGGGGQVLKGVSAAEGAEAIFKLLLEEGVLR</sequence>
<evidence type="ECO:0000313" key="6">
    <source>
        <dbReference type="Proteomes" id="UP001476583"/>
    </source>
</evidence>
<dbReference type="EMBL" id="CP148074">
    <property type="protein sequence ID" value="WXL27924.1"/>
    <property type="molecule type" value="Genomic_DNA"/>
</dbReference>
<evidence type="ECO:0000256" key="1">
    <source>
        <dbReference type="ARBA" id="ARBA00007557"/>
    </source>
</evidence>
<dbReference type="PANTHER" id="PTHR21294:SF8">
    <property type="entry name" value="ELECTRON TRANSFER FLAVOPROTEIN SUBUNIT BETA"/>
    <property type="match status" value="1"/>
</dbReference>
<reference evidence="5 6" key="1">
    <citation type="submission" date="2024-03" db="EMBL/GenBank/DDBJ databases">
        <title>Complete genome of BD2.</title>
        <authorList>
            <person name="Cao G."/>
        </authorList>
    </citation>
    <scope>NUCLEOTIDE SEQUENCE [LARGE SCALE GENOMIC DNA]</scope>
    <source>
        <strain evidence="5 6">BD2</strain>
    </source>
</reference>
<dbReference type="Pfam" id="PF01012">
    <property type="entry name" value="ETF"/>
    <property type="match status" value="1"/>
</dbReference>
<dbReference type="PANTHER" id="PTHR21294">
    <property type="entry name" value="ELECTRON TRANSFER FLAVOPROTEIN BETA-SUBUNIT"/>
    <property type="match status" value="1"/>
</dbReference>
<dbReference type="Gene3D" id="3.40.50.620">
    <property type="entry name" value="HUPs"/>
    <property type="match status" value="1"/>
</dbReference>
<keyword evidence="2" id="KW-0813">Transport</keyword>
<dbReference type="InterPro" id="IPR012255">
    <property type="entry name" value="ETF_b"/>
</dbReference>
<evidence type="ECO:0000313" key="5">
    <source>
        <dbReference type="EMBL" id="WXL27924.1"/>
    </source>
</evidence>